<evidence type="ECO:0000313" key="2">
    <source>
        <dbReference type="EMBL" id="RPB02433.1"/>
    </source>
</evidence>
<evidence type="ECO:0008006" key="4">
    <source>
        <dbReference type="Google" id="ProtNLM"/>
    </source>
</evidence>
<gene>
    <name evidence="2" type="ORF">L873DRAFT_463345</name>
</gene>
<dbReference type="EMBL" id="ML120368">
    <property type="protein sequence ID" value="RPB02433.1"/>
    <property type="molecule type" value="Genomic_DNA"/>
</dbReference>
<keyword evidence="3" id="KW-1185">Reference proteome</keyword>
<sequence>MALCCKGQFGLSFREFFLFLFVLAHRTKTTVTVKITDNQIFIRLQKMTLPKYGQFFPQRHYKLLDNVKEVSKRYLFPRLTFVKKQLYIPRSLFENKQKPFSNFYQNLKISIGEAYTLRRNDGARKRWCRVLPRISPKAL</sequence>
<feature type="signal peptide" evidence="1">
    <location>
        <begin position="1"/>
        <end position="29"/>
    </location>
</feature>
<evidence type="ECO:0000256" key="1">
    <source>
        <dbReference type="SAM" id="SignalP"/>
    </source>
</evidence>
<keyword evidence="1" id="KW-0732">Signal</keyword>
<evidence type="ECO:0000313" key="3">
    <source>
        <dbReference type="Proteomes" id="UP000276215"/>
    </source>
</evidence>
<dbReference type="Proteomes" id="UP000276215">
    <property type="component" value="Unassembled WGS sequence"/>
</dbReference>
<organism evidence="2 3">
    <name type="scientific">Choiromyces venosus 120613-1</name>
    <dbReference type="NCBI Taxonomy" id="1336337"/>
    <lineage>
        <taxon>Eukaryota</taxon>
        <taxon>Fungi</taxon>
        <taxon>Dikarya</taxon>
        <taxon>Ascomycota</taxon>
        <taxon>Pezizomycotina</taxon>
        <taxon>Pezizomycetes</taxon>
        <taxon>Pezizales</taxon>
        <taxon>Tuberaceae</taxon>
        <taxon>Choiromyces</taxon>
    </lineage>
</organism>
<feature type="chain" id="PRO_5018000322" description="Secreted protein" evidence="1">
    <location>
        <begin position="30"/>
        <end position="139"/>
    </location>
</feature>
<protein>
    <recommendedName>
        <fullName evidence="4">Secreted protein</fullName>
    </recommendedName>
</protein>
<reference evidence="2 3" key="1">
    <citation type="journal article" date="2018" name="Nat. Ecol. Evol.">
        <title>Pezizomycetes genomes reveal the molecular basis of ectomycorrhizal truffle lifestyle.</title>
        <authorList>
            <person name="Murat C."/>
            <person name="Payen T."/>
            <person name="Noel B."/>
            <person name="Kuo A."/>
            <person name="Morin E."/>
            <person name="Chen J."/>
            <person name="Kohler A."/>
            <person name="Krizsan K."/>
            <person name="Balestrini R."/>
            <person name="Da Silva C."/>
            <person name="Montanini B."/>
            <person name="Hainaut M."/>
            <person name="Levati E."/>
            <person name="Barry K.W."/>
            <person name="Belfiori B."/>
            <person name="Cichocki N."/>
            <person name="Clum A."/>
            <person name="Dockter R.B."/>
            <person name="Fauchery L."/>
            <person name="Guy J."/>
            <person name="Iotti M."/>
            <person name="Le Tacon F."/>
            <person name="Lindquist E.A."/>
            <person name="Lipzen A."/>
            <person name="Malagnac F."/>
            <person name="Mello A."/>
            <person name="Molinier V."/>
            <person name="Miyauchi S."/>
            <person name="Poulain J."/>
            <person name="Riccioni C."/>
            <person name="Rubini A."/>
            <person name="Sitrit Y."/>
            <person name="Splivallo R."/>
            <person name="Traeger S."/>
            <person name="Wang M."/>
            <person name="Zifcakova L."/>
            <person name="Wipf D."/>
            <person name="Zambonelli A."/>
            <person name="Paolocci F."/>
            <person name="Nowrousian M."/>
            <person name="Ottonello S."/>
            <person name="Baldrian P."/>
            <person name="Spatafora J.W."/>
            <person name="Henrissat B."/>
            <person name="Nagy L.G."/>
            <person name="Aury J.M."/>
            <person name="Wincker P."/>
            <person name="Grigoriev I.V."/>
            <person name="Bonfante P."/>
            <person name="Martin F.M."/>
        </authorList>
    </citation>
    <scope>NUCLEOTIDE SEQUENCE [LARGE SCALE GENOMIC DNA]</scope>
    <source>
        <strain evidence="2 3">120613-1</strain>
    </source>
</reference>
<accession>A0A3N4JVS5</accession>
<dbReference type="AlphaFoldDB" id="A0A3N4JVS5"/>
<name>A0A3N4JVS5_9PEZI</name>
<proteinExistence type="predicted"/>